<organism evidence="2 3">
    <name type="scientific">Cylindrobasidium torrendii FP15055 ss-10</name>
    <dbReference type="NCBI Taxonomy" id="1314674"/>
    <lineage>
        <taxon>Eukaryota</taxon>
        <taxon>Fungi</taxon>
        <taxon>Dikarya</taxon>
        <taxon>Basidiomycota</taxon>
        <taxon>Agaricomycotina</taxon>
        <taxon>Agaricomycetes</taxon>
        <taxon>Agaricomycetidae</taxon>
        <taxon>Agaricales</taxon>
        <taxon>Marasmiineae</taxon>
        <taxon>Physalacriaceae</taxon>
        <taxon>Cylindrobasidium</taxon>
    </lineage>
</organism>
<proteinExistence type="predicted"/>
<keyword evidence="3" id="KW-1185">Reference proteome</keyword>
<evidence type="ECO:0000313" key="2">
    <source>
        <dbReference type="EMBL" id="KIY60760.1"/>
    </source>
</evidence>
<gene>
    <name evidence="2" type="ORF">CYLTODRAFT_483114</name>
</gene>
<feature type="compositionally biased region" description="Low complexity" evidence="1">
    <location>
        <begin position="90"/>
        <end position="110"/>
    </location>
</feature>
<evidence type="ECO:0000313" key="3">
    <source>
        <dbReference type="Proteomes" id="UP000054007"/>
    </source>
</evidence>
<reference evidence="2 3" key="1">
    <citation type="journal article" date="2015" name="Fungal Genet. Biol.">
        <title>Evolution of novel wood decay mechanisms in Agaricales revealed by the genome sequences of Fistulina hepatica and Cylindrobasidium torrendii.</title>
        <authorList>
            <person name="Floudas D."/>
            <person name="Held B.W."/>
            <person name="Riley R."/>
            <person name="Nagy L.G."/>
            <person name="Koehler G."/>
            <person name="Ransdell A.S."/>
            <person name="Younus H."/>
            <person name="Chow J."/>
            <person name="Chiniquy J."/>
            <person name="Lipzen A."/>
            <person name="Tritt A."/>
            <person name="Sun H."/>
            <person name="Haridas S."/>
            <person name="LaButti K."/>
            <person name="Ohm R.A."/>
            <person name="Kues U."/>
            <person name="Blanchette R.A."/>
            <person name="Grigoriev I.V."/>
            <person name="Minto R.E."/>
            <person name="Hibbett D.S."/>
        </authorList>
    </citation>
    <scope>NUCLEOTIDE SEQUENCE [LARGE SCALE GENOMIC DNA]</scope>
    <source>
        <strain evidence="2 3">FP15055 ss-10</strain>
    </source>
</reference>
<accession>A0A0D7ARY1</accession>
<feature type="non-terminal residue" evidence="2">
    <location>
        <position position="225"/>
    </location>
</feature>
<feature type="region of interest" description="Disordered" evidence="1">
    <location>
        <begin position="63"/>
        <end position="110"/>
    </location>
</feature>
<dbReference type="EMBL" id="KN881283">
    <property type="protein sequence ID" value="KIY60760.1"/>
    <property type="molecule type" value="Genomic_DNA"/>
</dbReference>
<name>A0A0D7ARY1_9AGAR</name>
<protein>
    <submittedName>
        <fullName evidence="2">Uncharacterized protein</fullName>
    </submittedName>
</protein>
<sequence>MWDSATLPLEMTLSLLNFKTYRDLQTNRRCLANKTGWEQIQALIDKVLEEELAYALNVPLPPEGLDELQPPPSPSPPSTAIPSCTPTPPLSDSSSLSLTPSTSSTPSLSQPTMLNLASLKPLINLPATFDGSNLSTFCTFNRQLLQYLADSAFANVDDDCKIHIATLFIHGNYGVDGWIKNLWSTHYDETTDKWKIGWKKDANNVDGFLEILSNCFLDSNAKHLA</sequence>
<feature type="compositionally biased region" description="Pro residues" evidence="1">
    <location>
        <begin position="69"/>
        <end position="89"/>
    </location>
</feature>
<dbReference type="AlphaFoldDB" id="A0A0D7ARY1"/>
<dbReference type="Proteomes" id="UP000054007">
    <property type="component" value="Unassembled WGS sequence"/>
</dbReference>
<evidence type="ECO:0000256" key="1">
    <source>
        <dbReference type="SAM" id="MobiDB-lite"/>
    </source>
</evidence>